<accession>U5DTW1</accession>
<dbReference type="Proteomes" id="UP000016960">
    <property type="component" value="Unassembled WGS sequence"/>
</dbReference>
<dbReference type="OrthoDB" id="509960at2"/>
<keyword evidence="2" id="KW-1185">Reference proteome</keyword>
<protein>
    <submittedName>
        <fullName evidence="1">Uncharacterized protein</fullName>
    </submittedName>
</protein>
<sequence>MSRQPYDDRDNQFLADLLEPLGRATSGFDVFNETRQVDDFFVPISPSADAPSLLVFFVRIGTAPFALEIFRTPQTTATSKIARTSSTVCVPTNADRAIALRARPQNCPSSGKLAHPLGCLLQTLRREGPARLATRHLRRTRGLPHQRLVSLRRLRKAVDESLGSIAFLTLDLNISGFPARHTLQTHGSPA</sequence>
<evidence type="ECO:0000313" key="2">
    <source>
        <dbReference type="Proteomes" id="UP000016960"/>
    </source>
</evidence>
<dbReference type="EMBL" id="ASSJ01000003">
    <property type="protein sequence ID" value="ERN43105.1"/>
    <property type="molecule type" value="Genomic_DNA"/>
</dbReference>
<dbReference type="AlphaFoldDB" id="U5DTW1"/>
<name>U5DTW1_9CHRO</name>
<proteinExistence type="predicted"/>
<reference evidence="1 2" key="1">
    <citation type="submission" date="2013-05" db="EMBL/GenBank/DDBJ databases">
        <title>Draft genome sequence of Rubidibacter lacunae KORDI 51-2.</title>
        <authorList>
            <person name="Choi D.H."/>
            <person name="Noh J.H."/>
            <person name="Kwon K.-K."/>
            <person name="Lee J.-H."/>
            <person name="Ryu J.-Y."/>
        </authorList>
    </citation>
    <scope>NUCLEOTIDE SEQUENCE [LARGE SCALE GENOMIC DNA]</scope>
    <source>
        <strain evidence="1 2">KORDI 51-2</strain>
    </source>
</reference>
<comment type="caution">
    <text evidence="1">The sequence shown here is derived from an EMBL/GenBank/DDBJ whole genome shotgun (WGS) entry which is preliminary data.</text>
</comment>
<evidence type="ECO:0000313" key="1">
    <source>
        <dbReference type="EMBL" id="ERN43105.1"/>
    </source>
</evidence>
<dbReference type="RefSeq" id="WP_022603858.1">
    <property type="nucleotide sequence ID" value="NZ_ASSJ01000003.1"/>
</dbReference>
<dbReference type="STRING" id="582515.KR51_00001730"/>
<organism evidence="1 2">
    <name type="scientific">Rubidibacter lacunae KORDI 51-2</name>
    <dbReference type="NCBI Taxonomy" id="582515"/>
    <lineage>
        <taxon>Bacteria</taxon>
        <taxon>Bacillati</taxon>
        <taxon>Cyanobacteriota</taxon>
        <taxon>Cyanophyceae</taxon>
        <taxon>Oscillatoriophycideae</taxon>
        <taxon>Chroococcales</taxon>
        <taxon>Aphanothecaceae</taxon>
        <taxon>Rubidibacter</taxon>
    </lineage>
</organism>
<dbReference type="InParanoid" id="U5DTW1"/>
<gene>
    <name evidence="1" type="ORF">KR51_00001730</name>
</gene>